<keyword evidence="2 6" id="KW-0645">Protease</keyword>
<dbReference type="InterPro" id="IPR025305">
    <property type="entry name" value="UCH_repeat_domain"/>
</dbReference>
<feature type="region of interest" description="Disordered" evidence="8">
    <location>
        <begin position="482"/>
        <end position="556"/>
    </location>
</feature>
<dbReference type="SUPFAM" id="SSF54001">
    <property type="entry name" value="Cysteine proteinases"/>
    <property type="match status" value="1"/>
</dbReference>
<dbReference type="InterPro" id="IPR038765">
    <property type="entry name" value="Papain-like_cys_pep_sf"/>
</dbReference>
<dbReference type="GO" id="GO:0004843">
    <property type="term" value="F:cysteine-type deubiquitinase activity"/>
    <property type="evidence" value="ECO:0007669"/>
    <property type="project" value="UniProtKB-UniRule"/>
</dbReference>
<dbReference type="PANTHER" id="PTHR43982:SF6">
    <property type="entry name" value="UBIQUITIN CARBOXYL-TERMINAL HYDROLASE 2-RELATED"/>
    <property type="match status" value="1"/>
</dbReference>
<feature type="domain" description="USP" evidence="9">
    <location>
        <begin position="380"/>
        <end position="902"/>
    </location>
</feature>
<sequence length="923" mass="104787">MTAWETILTIVENKLWKDENRHLPVTRKAFQVKLGWSPTIQAIFAALGFNLVNPDTPDAALSPPYTNPDTLVGRRNRAKLLRAWVEISAWIAEYKKRFAPAFKDMALHKLWVKIESAREMYQSGIGAHPDQIPRGLLPASLQDHQDLEEWELLGMTPTSYSWELLAFAYFAQTRCDPAHTVEYFSAFYKIFDIMVSSGDVPTDLQSIIFDERNRNRFTHDNVREAVQTLGFGRDGPLHVEFDDDVDDEFVRNAWREAVRRAWHDPVDGSAKWTAANEAFRIVAETRGSVALRRAWEQEASVKMTPDNAFHTLEVPKDVDEGMLITVYAMRVEDQPSQADRMREAMAVIAEFKDSARLREFLKSGADPGEVVEPTRPDWPRGLNQLGNTCYLNSLLQYFYTIKDLREAVEPLLNASMKNMDDDKLTDDDLKRHRVGGRLVTRREIMRSKKFVSQLADLFWQMEHCETAAVTPTIELAKLALVTSKDEEEDDVDRGGTDSSNDTDATLVEDAPMHTAPTSMEASSSVLGKRARDTDRMDVDGASQEKDATEADDKDKAMDVDAPVVQKPPVPSRKAPESVMMFGRQHDVSECMDNCIFQIETALLKFDGMDGSEDGKTSIIKRLFYGTLKQRITVVPDDSGSRPSIHEKEDLFSLLPVNVSDEGYDLYDGLSGYFDDVVEFESKKARMEVALVDLPPLLQIQLQRAQFDRETMQPYKSQAYVKFGETIYMDRFLDSANPEKKERSKAIHTELSACRDRIHLLTIGKHAPFGPALTSTHEFLQKQEAVELPELDDEFMAVLNSEQDFLKAELEELRARAAKLKQELEDIWANEHEAAYELTSVFIHRGSSPSWGHYFFYSRHLPENPDSWFKYNDSDVGTVSKDEVLADTTGSTANPYMLVFVRKGSEVINTVKRFDLASIENASV</sequence>
<gene>
    <name evidence="10" type="ORF">EVG20_g9326</name>
</gene>
<dbReference type="Pfam" id="PF00443">
    <property type="entry name" value="UCH"/>
    <property type="match status" value="1"/>
</dbReference>
<evidence type="ECO:0000313" key="10">
    <source>
        <dbReference type="EMBL" id="TFY55421.1"/>
    </source>
</evidence>
<dbReference type="Gene3D" id="3.90.70.10">
    <property type="entry name" value="Cysteine proteinases"/>
    <property type="match status" value="1"/>
</dbReference>
<dbReference type="InterPro" id="IPR018200">
    <property type="entry name" value="USP_CS"/>
</dbReference>
<dbReference type="OrthoDB" id="2420415at2759"/>
<dbReference type="GO" id="GO:0043161">
    <property type="term" value="P:proteasome-mediated ubiquitin-dependent protein catabolic process"/>
    <property type="evidence" value="ECO:0007669"/>
    <property type="project" value="InterPro"/>
</dbReference>
<keyword evidence="3 6" id="KW-0833">Ubl conjugation pathway</keyword>
<name>A0A4Y9Y213_9AGAM</name>
<keyword evidence="7" id="KW-0175">Coiled coil</keyword>
<evidence type="ECO:0000256" key="1">
    <source>
        <dbReference type="ARBA" id="ARBA00000707"/>
    </source>
</evidence>
<dbReference type="PROSITE" id="PS00972">
    <property type="entry name" value="USP_1"/>
    <property type="match status" value="1"/>
</dbReference>
<comment type="caution">
    <text evidence="10">The sequence shown here is derived from an EMBL/GenBank/DDBJ whole genome shotgun (WGS) entry which is preliminary data.</text>
</comment>
<evidence type="ECO:0000256" key="7">
    <source>
        <dbReference type="SAM" id="Coils"/>
    </source>
</evidence>
<dbReference type="EMBL" id="SEOQ01000918">
    <property type="protein sequence ID" value="TFY55421.1"/>
    <property type="molecule type" value="Genomic_DNA"/>
</dbReference>
<dbReference type="PROSITE" id="PS50235">
    <property type="entry name" value="USP_3"/>
    <property type="match status" value="1"/>
</dbReference>
<comment type="similarity">
    <text evidence="6">Belongs to the peptidase C19 family.</text>
</comment>
<evidence type="ECO:0000259" key="9">
    <source>
        <dbReference type="PROSITE" id="PS50235"/>
    </source>
</evidence>
<dbReference type="GO" id="GO:0070628">
    <property type="term" value="F:proteasome binding"/>
    <property type="evidence" value="ECO:0007669"/>
    <property type="project" value="TreeGrafter"/>
</dbReference>
<organism evidence="10 11">
    <name type="scientific">Dentipellis fragilis</name>
    <dbReference type="NCBI Taxonomy" id="205917"/>
    <lineage>
        <taxon>Eukaryota</taxon>
        <taxon>Fungi</taxon>
        <taxon>Dikarya</taxon>
        <taxon>Basidiomycota</taxon>
        <taxon>Agaricomycotina</taxon>
        <taxon>Agaricomycetes</taxon>
        <taxon>Russulales</taxon>
        <taxon>Hericiaceae</taxon>
        <taxon>Dentipellis</taxon>
    </lineage>
</organism>
<feature type="compositionally biased region" description="Basic and acidic residues" evidence="8">
    <location>
        <begin position="529"/>
        <end position="556"/>
    </location>
</feature>
<dbReference type="STRING" id="205917.A0A4Y9Y213"/>
<feature type="compositionally biased region" description="Polar residues" evidence="8">
    <location>
        <begin position="515"/>
        <end position="525"/>
    </location>
</feature>
<proteinExistence type="inferred from homology"/>
<dbReference type="InterPro" id="IPR044635">
    <property type="entry name" value="UBP14-like"/>
</dbReference>
<reference evidence="10 11" key="1">
    <citation type="submission" date="2019-02" db="EMBL/GenBank/DDBJ databases">
        <title>Genome sequencing of the rare red list fungi Dentipellis fragilis.</title>
        <authorList>
            <person name="Buettner E."/>
            <person name="Kellner H."/>
        </authorList>
    </citation>
    <scope>NUCLEOTIDE SEQUENCE [LARGE SCALE GENOMIC DNA]</scope>
    <source>
        <strain evidence="10 11">DSM 105465</strain>
    </source>
</reference>
<dbReference type="InterPro" id="IPR001394">
    <property type="entry name" value="Peptidase_C19_UCH"/>
</dbReference>
<dbReference type="PROSITE" id="PS00973">
    <property type="entry name" value="USP_2"/>
    <property type="match status" value="1"/>
</dbReference>
<evidence type="ECO:0000256" key="2">
    <source>
        <dbReference type="ARBA" id="ARBA00022670"/>
    </source>
</evidence>
<feature type="coiled-coil region" evidence="7">
    <location>
        <begin position="795"/>
        <end position="829"/>
    </location>
</feature>
<dbReference type="CDD" id="cd02666">
    <property type="entry name" value="Peptidase_C19J"/>
    <property type="match status" value="1"/>
</dbReference>
<dbReference type="PANTHER" id="PTHR43982">
    <property type="entry name" value="UBIQUITIN CARBOXYL-TERMINAL HYDROLASE"/>
    <property type="match status" value="1"/>
</dbReference>
<evidence type="ECO:0000256" key="6">
    <source>
        <dbReference type="RuleBase" id="RU366025"/>
    </source>
</evidence>
<dbReference type="Proteomes" id="UP000298327">
    <property type="component" value="Unassembled WGS sequence"/>
</dbReference>
<protein>
    <recommendedName>
        <fullName evidence="6">Ubiquitin carboxyl-terminal hydrolase</fullName>
        <ecNumber evidence="6">3.4.19.12</ecNumber>
    </recommendedName>
</protein>
<accession>A0A4Y9Y213</accession>
<evidence type="ECO:0000313" key="11">
    <source>
        <dbReference type="Proteomes" id="UP000298327"/>
    </source>
</evidence>
<dbReference type="Pfam" id="PF13446">
    <property type="entry name" value="RPT"/>
    <property type="match status" value="1"/>
</dbReference>
<dbReference type="AlphaFoldDB" id="A0A4Y9Y213"/>
<keyword evidence="11" id="KW-1185">Reference proteome</keyword>
<dbReference type="GO" id="GO:0061136">
    <property type="term" value="P:regulation of proteasomal protein catabolic process"/>
    <property type="evidence" value="ECO:0007669"/>
    <property type="project" value="TreeGrafter"/>
</dbReference>
<evidence type="ECO:0000256" key="4">
    <source>
        <dbReference type="ARBA" id="ARBA00022801"/>
    </source>
</evidence>
<evidence type="ECO:0000256" key="8">
    <source>
        <dbReference type="SAM" id="MobiDB-lite"/>
    </source>
</evidence>
<dbReference type="GO" id="GO:0016579">
    <property type="term" value="P:protein deubiquitination"/>
    <property type="evidence" value="ECO:0007669"/>
    <property type="project" value="InterPro"/>
</dbReference>
<evidence type="ECO:0000256" key="5">
    <source>
        <dbReference type="ARBA" id="ARBA00022807"/>
    </source>
</evidence>
<comment type="catalytic activity">
    <reaction evidence="1 6">
        <text>Thiol-dependent hydrolysis of ester, thioester, amide, peptide and isopeptide bonds formed by the C-terminal Gly of ubiquitin (a 76-residue protein attached to proteins as an intracellular targeting signal).</text>
        <dbReference type="EC" id="3.4.19.12"/>
    </reaction>
</comment>
<evidence type="ECO:0000256" key="3">
    <source>
        <dbReference type="ARBA" id="ARBA00022786"/>
    </source>
</evidence>
<dbReference type="InterPro" id="IPR028889">
    <property type="entry name" value="USP"/>
</dbReference>
<keyword evidence="5 6" id="KW-0788">Thiol protease</keyword>
<keyword evidence="4 6" id="KW-0378">Hydrolase</keyword>
<dbReference type="EC" id="3.4.19.12" evidence="6"/>